<dbReference type="InterPro" id="IPR028889">
    <property type="entry name" value="USP"/>
</dbReference>
<protein>
    <submittedName>
        <fullName evidence="2">Ubiquitin carboxyl-terminal hydrolase</fullName>
    </submittedName>
</protein>
<sequence length="279" mass="33006">MLNGLQNIGNTCYLNSALQFFFNIKQLVNIIINQDVTISKRTEKEIYDMVIFKKFILSYMQNTNNTLIPKDIKKIVSDLNSSFINYNQHDSSEFLIYLLEFVKLYINNNTIYDYLGINININIKCKKLNCLHSNNSIQKELFLFLNLSSTLDNSYREFKKNEILENSYRCDKCKIKSISRKKTTIEKWPNDLIIILKRFDNNLRKLKDSISIPIEWRHNYKLKGAIIHYGSNNFGHYIYYGKKNSNWYCFNDSCVSKININNVPLDQSYVLHYTKIISN</sequence>
<dbReference type="SUPFAM" id="SSF54001">
    <property type="entry name" value="Cysteine proteinases"/>
    <property type="match status" value="1"/>
</dbReference>
<accession>A0A5J6VKQ7</accession>
<proteinExistence type="predicted"/>
<dbReference type="InterPro" id="IPR018200">
    <property type="entry name" value="USP_CS"/>
</dbReference>
<dbReference type="GO" id="GO:0016579">
    <property type="term" value="P:protein deubiquitination"/>
    <property type="evidence" value="ECO:0007669"/>
    <property type="project" value="InterPro"/>
</dbReference>
<feature type="domain" description="USP" evidence="1">
    <location>
        <begin position="3"/>
        <end position="276"/>
    </location>
</feature>
<dbReference type="InterPro" id="IPR050164">
    <property type="entry name" value="Peptidase_C19"/>
</dbReference>
<dbReference type="GO" id="GO:0004843">
    <property type="term" value="F:cysteine-type deubiquitinase activity"/>
    <property type="evidence" value="ECO:0007669"/>
    <property type="project" value="InterPro"/>
</dbReference>
<dbReference type="PROSITE" id="PS50235">
    <property type="entry name" value="USP_3"/>
    <property type="match status" value="1"/>
</dbReference>
<dbReference type="Pfam" id="PF00443">
    <property type="entry name" value="UCH"/>
    <property type="match status" value="1"/>
</dbReference>
<reference evidence="2" key="1">
    <citation type="journal article" date="2019" name="Philos. Trans. R. Soc. Lond., B, Biol. Sci.">
        <title>Targeted metagenomic recovery of four divergent viruses reveals shared and distinctive characteristics of giant viruses of marine eukaryotes.</title>
        <authorList>
            <person name="Needham D.M."/>
            <person name="Poirier C."/>
            <person name="Hehenberger E."/>
            <person name="Jimenez V."/>
            <person name="Swalwell J.E."/>
            <person name="Santoro A.E."/>
            <person name="Worden A.Z."/>
        </authorList>
    </citation>
    <scope>NUCLEOTIDE SEQUENCE</scope>
    <source>
        <strain evidence="2">MPacV-611</strain>
    </source>
</reference>
<dbReference type="EMBL" id="MN448289">
    <property type="protein sequence ID" value="QFG74685.1"/>
    <property type="molecule type" value="Genomic_DNA"/>
</dbReference>
<name>A0A5J6VKQ7_9VIRU</name>
<dbReference type="InterPro" id="IPR038765">
    <property type="entry name" value="Papain-like_cys_pep_sf"/>
</dbReference>
<evidence type="ECO:0000313" key="2">
    <source>
        <dbReference type="EMBL" id="QFG74685.1"/>
    </source>
</evidence>
<evidence type="ECO:0000259" key="1">
    <source>
        <dbReference type="PROSITE" id="PS50235"/>
    </source>
</evidence>
<keyword evidence="2" id="KW-0378">Hydrolase</keyword>
<dbReference type="InterPro" id="IPR001394">
    <property type="entry name" value="Peptidase_C19_UCH"/>
</dbReference>
<dbReference type="PANTHER" id="PTHR24006">
    <property type="entry name" value="UBIQUITIN CARBOXYL-TERMINAL HYDROLASE"/>
    <property type="match status" value="1"/>
</dbReference>
<dbReference type="PROSITE" id="PS00972">
    <property type="entry name" value="USP_1"/>
    <property type="match status" value="1"/>
</dbReference>
<dbReference type="Gene3D" id="3.90.70.10">
    <property type="entry name" value="Cysteine proteinases"/>
    <property type="match status" value="1"/>
</dbReference>
<organism evidence="2">
    <name type="scientific">Megaviridae environmental sample</name>
    <dbReference type="NCBI Taxonomy" id="1737588"/>
    <lineage>
        <taxon>Viruses</taxon>
        <taxon>Varidnaviria</taxon>
        <taxon>Bamfordvirae</taxon>
        <taxon>Nucleocytoviricota</taxon>
        <taxon>Megaviricetes</taxon>
        <taxon>Imitervirales</taxon>
        <taxon>Mimiviridae</taxon>
        <taxon>environmental samples</taxon>
    </lineage>
</organism>